<organism evidence="2 3">
    <name type="scientific">Oryzias javanicus</name>
    <name type="common">Javanese ricefish</name>
    <name type="synonym">Aplocheilus javanicus</name>
    <dbReference type="NCBI Taxonomy" id="123683"/>
    <lineage>
        <taxon>Eukaryota</taxon>
        <taxon>Metazoa</taxon>
        <taxon>Chordata</taxon>
        <taxon>Craniata</taxon>
        <taxon>Vertebrata</taxon>
        <taxon>Euteleostomi</taxon>
        <taxon>Actinopterygii</taxon>
        <taxon>Neopterygii</taxon>
        <taxon>Teleostei</taxon>
        <taxon>Neoteleostei</taxon>
        <taxon>Acanthomorphata</taxon>
        <taxon>Ovalentaria</taxon>
        <taxon>Atherinomorphae</taxon>
        <taxon>Beloniformes</taxon>
        <taxon>Adrianichthyidae</taxon>
        <taxon>Oryziinae</taxon>
        <taxon>Oryzias</taxon>
    </lineage>
</organism>
<evidence type="ECO:0000313" key="3">
    <source>
        <dbReference type="Proteomes" id="UP000283210"/>
    </source>
</evidence>
<evidence type="ECO:0000313" key="2">
    <source>
        <dbReference type="EMBL" id="RVE69069.1"/>
    </source>
</evidence>
<gene>
    <name evidence="2" type="ORF">OJAV_G00074300</name>
</gene>
<reference evidence="2 3" key="1">
    <citation type="submission" date="2018-11" db="EMBL/GenBank/DDBJ databases">
        <authorList>
            <person name="Lopez-Roques C."/>
            <person name="Donnadieu C."/>
            <person name="Bouchez O."/>
            <person name="Klopp C."/>
            <person name="Cabau C."/>
            <person name="Zahm M."/>
        </authorList>
    </citation>
    <scope>NUCLEOTIDE SEQUENCE [LARGE SCALE GENOMIC DNA]</scope>
    <source>
        <strain evidence="2">RS831</strain>
        <tissue evidence="2">Whole body</tissue>
    </source>
</reference>
<feature type="region of interest" description="Disordered" evidence="1">
    <location>
        <begin position="49"/>
        <end position="93"/>
    </location>
</feature>
<dbReference type="EMBL" id="CM012444">
    <property type="protein sequence ID" value="RVE69069.1"/>
    <property type="molecule type" value="Genomic_DNA"/>
</dbReference>
<name>A0A437D356_ORYJA</name>
<evidence type="ECO:0000256" key="1">
    <source>
        <dbReference type="SAM" id="MobiDB-lite"/>
    </source>
</evidence>
<sequence>MKNIERLWAAKVLSAHQRGESEYGGREDDPVVQWSCGDFGRASALLTMTRKPSGGARPPASGHPPPPDADHRPRVDILPPGGDGVLSPLRLMN</sequence>
<dbReference type="AlphaFoldDB" id="A0A437D356"/>
<accession>A0A437D356</accession>
<protein>
    <submittedName>
        <fullName evidence="2">Uncharacterized protein</fullName>
    </submittedName>
</protein>
<dbReference type="Proteomes" id="UP000283210">
    <property type="component" value="Chromosome 8"/>
</dbReference>
<reference evidence="2 3" key="2">
    <citation type="submission" date="2019-01" db="EMBL/GenBank/DDBJ databases">
        <title>A chromosome length genome reference of the Java medaka (oryzias javanicus).</title>
        <authorList>
            <person name="Herpin A."/>
            <person name="Takehana Y."/>
            <person name="Naruse K."/>
            <person name="Ansai S."/>
            <person name="Kawaguchi M."/>
        </authorList>
    </citation>
    <scope>NUCLEOTIDE SEQUENCE [LARGE SCALE GENOMIC DNA]</scope>
    <source>
        <strain evidence="2">RS831</strain>
        <tissue evidence="2">Whole body</tissue>
    </source>
</reference>
<proteinExistence type="predicted"/>
<keyword evidence="3" id="KW-1185">Reference proteome</keyword>